<dbReference type="Proteomes" id="UP001153678">
    <property type="component" value="Unassembled WGS sequence"/>
</dbReference>
<dbReference type="EMBL" id="CAMKVN010000029">
    <property type="protein sequence ID" value="CAI2162205.1"/>
    <property type="molecule type" value="Genomic_DNA"/>
</dbReference>
<dbReference type="Gene3D" id="2.30.30.30">
    <property type="match status" value="1"/>
</dbReference>
<feature type="domain" description="NusG-like N-terminal" evidence="5">
    <location>
        <begin position="66"/>
        <end position="168"/>
    </location>
</feature>
<gene>
    <name evidence="6" type="ORF">FWILDA_LOCUS441</name>
</gene>
<dbReference type="GO" id="GO:0031564">
    <property type="term" value="P:transcription antitermination"/>
    <property type="evidence" value="ECO:0007669"/>
    <property type="project" value="UniProtKB-KW"/>
</dbReference>
<keyword evidence="4" id="KW-0175">Coiled coil</keyword>
<dbReference type="AlphaFoldDB" id="A0A9W4WPG8"/>
<accession>A0A9W4WPG8</accession>
<proteinExistence type="predicted"/>
<reference evidence="6" key="1">
    <citation type="submission" date="2022-08" db="EMBL/GenBank/DDBJ databases">
        <authorList>
            <person name="Kallberg Y."/>
            <person name="Tangrot J."/>
            <person name="Rosling A."/>
        </authorList>
    </citation>
    <scope>NUCLEOTIDE SEQUENCE</scope>
    <source>
        <strain evidence="6">Wild A</strain>
    </source>
</reference>
<feature type="coiled-coil region" evidence="4">
    <location>
        <begin position="79"/>
        <end position="113"/>
    </location>
</feature>
<dbReference type="OrthoDB" id="10263580at2759"/>
<dbReference type="InterPro" id="IPR036735">
    <property type="entry name" value="NGN_dom_sf"/>
</dbReference>
<dbReference type="GO" id="GO:0006354">
    <property type="term" value="P:DNA-templated transcription elongation"/>
    <property type="evidence" value="ECO:0007669"/>
    <property type="project" value="InterPro"/>
</dbReference>
<evidence type="ECO:0000256" key="2">
    <source>
        <dbReference type="ARBA" id="ARBA00023015"/>
    </source>
</evidence>
<dbReference type="InterPro" id="IPR043425">
    <property type="entry name" value="NusG-like"/>
</dbReference>
<keyword evidence="7" id="KW-1185">Reference proteome</keyword>
<evidence type="ECO:0000256" key="4">
    <source>
        <dbReference type="SAM" id="Coils"/>
    </source>
</evidence>
<evidence type="ECO:0000313" key="6">
    <source>
        <dbReference type="EMBL" id="CAI2162205.1"/>
    </source>
</evidence>
<evidence type="ECO:0000259" key="5">
    <source>
        <dbReference type="SMART" id="SM00738"/>
    </source>
</evidence>
<name>A0A9W4WPG8_9GLOM</name>
<keyword evidence="1" id="KW-0889">Transcription antitermination</keyword>
<dbReference type="PANTHER" id="PTHR30265:SF4">
    <property type="entry name" value="KOW MOTIF FAMILY PROTEIN, EXPRESSED"/>
    <property type="match status" value="1"/>
</dbReference>
<keyword evidence="2" id="KW-0805">Transcription regulation</keyword>
<dbReference type="InterPro" id="IPR014722">
    <property type="entry name" value="Rib_uL2_dom2"/>
</dbReference>
<dbReference type="PANTHER" id="PTHR30265">
    <property type="entry name" value="RHO-INTERACTING TRANSCRIPTION TERMINATION FACTOR NUSG"/>
    <property type="match status" value="1"/>
</dbReference>
<dbReference type="Gene3D" id="3.30.70.940">
    <property type="entry name" value="NusG, N-terminal domain"/>
    <property type="match status" value="1"/>
</dbReference>
<keyword evidence="3" id="KW-0804">Transcription</keyword>
<dbReference type="Pfam" id="PF02357">
    <property type="entry name" value="NusG"/>
    <property type="match status" value="1"/>
</dbReference>
<dbReference type="InterPro" id="IPR006645">
    <property type="entry name" value="NGN-like_dom"/>
</dbReference>
<sequence>MKQYKHSLDIVPKNLYLIEAERDLDSENIKNNGNIKLETFSSIKPLSEPVPKEPKVKIKPTEEKNIYRWYILSARGGREEKVMKDIRQKLAEKKEMEQEVNDLKIAKSASKKKVIKGYILGHFHLTPQLVSFLYNIPGVIGFLNHEKKDKKLPSFVSERVIENFFAKIQEKKEVKIAVGDDSKLKVGDLVRITEGIFAGADYEGRIVHLDEKKQKVKIVTESSEVKEFQAAEVVRELNQKNLTDTECFPPNYLKPSNFTAEGAWKVQKALTENIKRHSEENSELEILVHQSAKIEYGEDNFLKREDNKMYLEEYFPSEQ</sequence>
<protein>
    <submittedName>
        <fullName evidence="6">12442_t:CDS:1</fullName>
    </submittedName>
</protein>
<dbReference type="CDD" id="cd06091">
    <property type="entry name" value="KOW_NusG"/>
    <property type="match status" value="1"/>
</dbReference>
<evidence type="ECO:0000256" key="1">
    <source>
        <dbReference type="ARBA" id="ARBA00022814"/>
    </source>
</evidence>
<comment type="caution">
    <text evidence="6">The sequence shown here is derived from an EMBL/GenBank/DDBJ whole genome shotgun (WGS) entry which is preliminary data.</text>
</comment>
<dbReference type="SMART" id="SM00738">
    <property type="entry name" value="NGN"/>
    <property type="match status" value="1"/>
</dbReference>
<evidence type="ECO:0000256" key="3">
    <source>
        <dbReference type="ARBA" id="ARBA00023163"/>
    </source>
</evidence>
<dbReference type="SUPFAM" id="SSF82679">
    <property type="entry name" value="N-utilization substance G protein NusG, N-terminal domain"/>
    <property type="match status" value="1"/>
</dbReference>
<organism evidence="6 7">
    <name type="scientific">Funneliformis geosporum</name>
    <dbReference type="NCBI Taxonomy" id="1117311"/>
    <lineage>
        <taxon>Eukaryota</taxon>
        <taxon>Fungi</taxon>
        <taxon>Fungi incertae sedis</taxon>
        <taxon>Mucoromycota</taxon>
        <taxon>Glomeromycotina</taxon>
        <taxon>Glomeromycetes</taxon>
        <taxon>Glomerales</taxon>
        <taxon>Glomeraceae</taxon>
        <taxon>Funneliformis</taxon>
    </lineage>
</organism>
<evidence type="ECO:0000313" key="7">
    <source>
        <dbReference type="Proteomes" id="UP001153678"/>
    </source>
</evidence>